<dbReference type="EMBL" id="MTYJ01001142">
    <property type="protein sequence ID" value="OWA55638.1"/>
    <property type="molecule type" value="Genomic_DNA"/>
</dbReference>
<keyword evidence="2" id="KW-1185">Reference proteome</keyword>
<protein>
    <submittedName>
        <fullName evidence="1">Uncharacterized protein</fullName>
    </submittedName>
</protein>
<evidence type="ECO:0000313" key="1">
    <source>
        <dbReference type="EMBL" id="OWA55638.1"/>
    </source>
</evidence>
<comment type="caution">
    <text evidence="1">The sequence shown here is derived from an EMBL/GenBank/DDBJ whole genome shotgun (WGS) entry which is preliminary data.</text>
</comment>
<dbReference type="Proteomes" id="UP000192578">
    <property type="component" value="Unassembled WGS sequence"/>
</dbReference>
<proteinExistence type="predicted"/>
<organism evidence="1 2">
    <name type="scientific">Hypsibius exemplaris</name>
    <name type="common">Freshwater tardigrade</name>
    <dbReference type="NCBI Taxonomy" id="2072580"/>
    <lineage>
        <taxon>Eukaryota</taxon>
        <taxon>Metazoa</taxon>
        <taxon>Ecdysozoa</taxon>
        <taxon>Tardigrada</taxon>
        <taxon>Eutardigrada</taxon>
        <taxon>Parachela</taxon>
        <taxon>Hypsibioidea</taxon>
        <taxon>Hypsibiidae</taxon>
        <taxon>Hypsibius</taxon>
    </lineage>
</organism>
<reference evidence="2" key="1">
    <citation type="submission" date="2017-01" db="EMBL/GenBank/DDBJ databases">
        <title>Comparative genomics of anhydrobiosis in the tardigrade Hypsibius dujardini.</title>
        <authorList>
            <person name="Yoshida Y."/>
            <person name="Koutsovoulos G."/>
            <person name="Laetsch D."/>
            <person name="Stevens L."/>
            <person name="Kumar S."/>
            <person name="Horikawa D."/>
            <person name="Ishino K."/>
            <person name="Komine S."/>
            <person name="Tomita M."/>
            <person name="Blaxter M."/>
            <person name="Arakawa K."/>
        </authorList>
    </citation>
    <scope>NUCLEOTIDE SEQUENCE [LARGE SCALE GENOMIC DNA]</scope>
    <source>
        <strain evidence="2">Z151</strain>
    </source>
</reference>
<sequence length="71" mass="7894">MIGYGELLGVVQQPAVKIIETDFGSSYADLTFAVFSILKGRLRGRCIDLDASKNKRVDLSPHDIFLRPIEV</sequence>
<evidence type="ECO:0000313" key="2">
    <source>
        <dbReference type="Proteomes" id="UP000192578"/>
    </source>
</evidence>
<name>A0A9X6RPM0_HYPEX</name>
<gene>
    <name evidence="1" type="ORF">BV898_20026</name>
</gene>
<dbReference type="AlphaFoldDB" id="A0A9X6RPM0"/>
<accession>A0A9X6RPM0</accession>